<organism evidence="1">
    <name type="scientific">Eutreptiella gymnastica</name>
    <dbReference type="NCBI Taxonomy" id="73025"/>
    <lineage>
        <taxon>Eukaryota</taxon>
        <taxon>Discoba</taxon>
        <taxon>Euglenozoa</taxon>
        <taxon>Euglenida</taxon>
        <taxon>Spirocuta</taxon>
        <taxon>Euglenophyceae</taxon>
        <taxon>Eutreptiales</taxon>
        <taxon>Eutreptiaceae</taxon>
        <taxon>Eutreptiella</taxon>
    </lineage>
</organism>
<evidence type="ECO:0000313" key="1">
    <source>
        <dbReference type="EMBL" id="CAE0812189.1"/>
    </source>
</evidence>
<protein>
    <submittedName>
        <fullName evidence="1">Uncharacterized protein</fullName>
    </submittedName>
</protein>
<dbReference type="AlphaFoldDB" id="A0A7S4FTM2"/>
<sequence length="119" mass="13256">MLKPVSAGRGVDAPGGQWAAMVSSGTDIPLSPTKLHPPCPFSLALPTYSELTSTNTQIIRRAWHWTLVVSQRVRVFPAAGQPWRSAECHVGDRILFLFCMNSIHFHTIDPLYCARRRSL</sequence>
<accession>A0A7S4FTM2</accession>
<dbReference type="EMBL" id="HBJA01066167">
    <property type="protein sequence ID" value="CAE0812189.1"/>
    <property type="molecule type" value="Transcribed_RNA"/>
</dbReference>
<name>A0A7S4FTM2_9EUGL</name>
<proteinExistence type="predicted"/>
<reference evidence="1" key="1">
    <citation type="submission" date="2021-01" db="EMBL/GenBank/DDBJ databases">
        <authorList>
            <person name="Corre E."/>
            <person name="Pelletier E."/>
            <person name="Niang G."/>
            <person name="Scheremetjew M."/>
            <person name="Finn R."/>
            <person name="Kale V."/>
            <person name="Holt S."/>
            <person name="Cochrane G."/>
            <person name="Meng A."/>
            <person name="Brown T."/>
            <person name="Cohen L."/>
        </authorList>
    </citation>
    <scope>NUCLEOTIDE SEQUENCE</scope>
    <source>
        <strain evidence="1">CCMP1594</strain>
    </source>
</reference>
<gene>
    <name evidence="1" type="ORF">EGYM00163_LOCUS23339</name>
</gene>